<keyword evidence="2" id="KW-1133">Transmembrane helix</keyword>
<dbReference type="STRING" id="747676.F4RS54"/>
<name>F4RS54_MELLP</name>
<feature type="compositionally biased region" description="Polar residues" evidence="1">
    <location>
        <begin position="243"/>
        <end position="255"/>
    </location>
</feature>
<dbReference type="EMBL" id="GL883116">
    <property type="protein sequence ID" value="EGG04796.1"/>
    <property type="molecule type" value="Genomic_DNA"/>
</dbReference>
<dbReference type="OrthoDB" id="5598057at2759"/>
<dbReference type="eggNOG" id="ENOG502QRAF">
    <property type="taxonomic scope" value="Eukaryota"/>
</dbReference>
<organism evidence="5">
    <name type="scientific">Melampsora larici-populina (strain 98AG31 / pathotype 3-4-7)</name>
    <name type="common">Poplar leaf rust fungus</name>
    <dbReference type="NCBI Taxonomy" id="747676"/>
    <lineage>
        <taxon>Eukaryota</taxon>
        <taxon>Fungi</taxon>
        <taxon>Dikarya</taxon>
        <taxon>Basidiomycota</taxon>
        <taxon>Pucciniomycotina</taxon>
        <taxon>Pucciniomycetes</taxon>
        <taxon>Pucciniales</taxon>
        <taxon>Melampsoraceae</taxon>
        <taxon>Melampsora</taxon>
    </lineage>
</organism>
<evidence type="ECO:0000313" key="4">
    <source>
        <dbReference type="EMBL" id="EGG04796.1"/>
    </source>
</evidence>
<feature type="compositionally biased region" description="Basic and acidic residues" evidence="1">
    <location>
        <begin position="277"/>
        <end position="286"/>
    </location>
</feature>
<keyword evidence="2" id="KW-0472">Membrane</keyword>
<evidence type="ECO:0000259" key="3">
    <source>
        <dbReference type="Pfam" id="PF20400"/>
    </source>
</evidence>
<dbReference type="PANTHER" id="PTHR31941">
    <property type="entry name" value="CYTOSKELETAL SIGNALING PROTEIN SLM1"/>
    <property type="match status" value="1"/>
</dbReference>
<dbReference type="HOGENOM" id="CLU_415086_0_0_1"/>
<dbReference type="KEGG" id="mlr:MELLADRAFT_64625"/>
<dbReference type="InParanoid" id="F4RS54"/>
<feature type="compositionally biased region" description="Polar residues" evidence="1">
    <location>
        <begin position="200"/>
        <end position="211"/>
    </location>
</feature>
<dbReference type="Proteomes" id="UP000001072">
    <property type="component" value="Unassembled WGS sequence"/>
</dbReference>
<evidence type="ECO:0000256" key="1">
    <source>
        <dbReference type="SAM" id="MobiDB-lite"/>
    </source>
</evidence>
<dbReference type="Pfam" id="PF20400">
    <property type="entry name" value="BAR_4"/>
    <property type="match status" value="1"/>
</dbReference>
<feature type="compositionally biased region" description="Low complexity" evidence="1">
    <location>
        <begin position="306"/>
        <end position="317"/>
    </location>
</feature>
<dbReference type="InterPro" id="IPR046868">
    <property type="entry name" value="BAR_4"/>
</dbReference>
<feature type="compositionally biased region" description="Polar residues" evidence="1">
    <location>
        <begin position="263"/>
        <end position="276"/>
    </location>
</feature>
<evidence type="ECO:0000256" key="2">
    <source>
        <dbReference type="SAM" id="Phobius"/>
    </source>
</evidence>
<feature type="transmembrane region" description="Helical" evidence="2">
    <location>
        <begin position="7"/>
        <end position="27"/>
    </location>
</feature>
<keyword evidence="5" id="KW-1185">Reference proteome</keyword>
<feature type="compositionally biased region" description="Basic and acidic residues" evidence="1">
    <location>
        <begin position="328"/>
        <end position="338"/>
    </location>
</feature>
<feature type="region of interest" description="Disordered" evidence="1">
    <location>
        <begin position="200"/>
        <end position="219"/>
    </location>
</feature>
<dbReference type="AlphaFoldDB" id="F4RS54"/>
<feature type="region of interest" description="Disordered" evidence="1">
    <location>
        <begin position="72"/>
        <end position="124"/>
    </location>
</feature>
<dbReference type="GeneID" id="18930287"/>
<sequence>MMMHPLVIYAYINTALSCGIALLSYILDTSFFVSELQKLLEIFATAQKTVSSSLASSASTVISYLIERARHKDPQAPPPLKRATGTFQATPRSSPHSTHAEDLRHKSPLTSNSGSDEGPLSHSRVHSLEQYQRPIRHFPALEQTSEQMTVQNDHIPDAASGPVSAHAYSIGGSSDPPIIDINAMAHLPFTFRSPSPFPTMNTSINQPSGSGPSFPEENMEDQSIPLNLFDPQFLALFGLTSTRSHQAGTPQDNSTHPPPRLESQASYTNSTEATNYESHEIRDRIQSLEGSSGGNSVNAISPPMNSDPTTSFTSPPTQVGINPNSKESFNHESHRNRDQIQSPKGSSGGNSGSMTSPPMNSGPMTPFTSPPNRVGIEDGRLGVGETPKESILSVQCVLTIHPSPSQWNHNLEEKSLDSKDGSVFDSQSYSQSSQASRSIASTRKSILIKCATASNDLKPSDILIDRFQVCKSVCDPLLTFFKAEEHDAMAKIVHSSIVLHLQKLKTEVRLHICNIIEDTGELPSLVASERESSTRLITSLTRSIAFATHSPLNLEGRQDLWLCNQLVVEHLRKEVQEGNMLQKRKLIMQTNSAQFEEGLVRAIRSIWAVFHDNRKSGEVYNRWVTSANLIDVISPTTQWEAFSSREDCLLDPDTPLRNPKR</sequence>
<feature type="compositionally biased region" description="Polar residues" evidence="1">
    <location>
        <begin position="354"/>
        <end position="371"/>
    </location>
</feature>
<feature type="compositionally biased region" description="Polar residues" evidence="1">
    <location>
        <begin position="85"/>
        <end position="97"/>
    </location>
</feature>
<accession>F4RS54</accession>
<gene>
    <name evidence="4" type="ORF">MELLADRAFT_64625</name>
</gene>
<reference evidence="5" key="1">
    <citation type="journal article" date="2011" name="Proc. Natl. Acad. Sci. U.S.A.">
        <title>Obligate biotrophy features unraveled by the genomic analysis of rust fungi.</title>
        <authorList>
            <person name="Duplessis S."/>
            <person name="Cuomo C.A."/>
            <person name="Lin Y.-C."/>
            <person name="Aerts A."/>
            <person name="Tisserant E."/>
            <person name="Veneault-Fourrey C."/>
            <person name="Joly D.L."/>
            <person name="Hacquard S."/>
            <person name="Amselem J."/>
            <person name="Cantarel B.L."/>
            <person name="Chiu R."/>
            <person name="Coutinho P.M."/>
            <person name="Feau N."/>
            <person name="Field M."/>
            <person name="Frey P."/>
            <person name="Gelhaye E."/>
            <person name="Goldberg J."/>
            <person name="Grabherr M.G."/>
            <person name="Kodira C.D."/>
            <person name="Kohler A."/>
            <person name="Kuees U."/>
            <person name="Lindquist E.A."/>
            <person name="Lucas S.M."/>
            <person name="Mago R."/>
            <person name="Mauceli E."/>
            <person name="Morin E."/>
            <person name="Murat C."/>
            <person name="Pangilinan J.L."/>
            <person name="Park R."/>
            <person name="Pearson M."/>
            <person name="Quesneville H."/>
            <person name="Rouhier N."/>
            <person name="Sakthikumar S."/>
            <person name="Salamov A.A."/>
            <person name="Schmutz J."/>
            <person name="Selles B."/>
            <person name="Shapiro H."/>
            <person name="Tanguay P."/>
            <person name="Tuskan G.A."/>
            <person name="Henrissat B."/>
            <person name="Van de Peer Y."/>
            <person name="Rouze P."/>
            <person name="Ellis J.G."/>
            <person name="Dodds P.N."/>
            <person name="Schein J.E."/>
            <person name="Zhong S."/>
            <person name="Hamelin R.C."/>
            <person name="Grigoriev I.V."/>
            <person name="Szabo L.J."/>
            <person name="Martin F."/>
        </authorList>
    </citation>
    <scope>NUCLEOTIDE SEQUENCE [LARGE SCALE GENOMIC DNA]</scope>
    <source>
        <strain evidence="5">98AG31 / pathotype 3-4-7</strain>
    </source>
</reference>
<feature type="region of interest" description="Disordered" evidence="1">
    <location>
        <begin position="243"/>
        <end position="384"/>
    </location>
</feature>
<proteinExistence type="predicted"/>
<dbReference type="VEuPathDB" id="FungiDB:MELLADRAFT_64625"/>
<dbReference type="RefSeq" id="XP_007411887.1">
    <property type="nucleotide sequence ID" value="XM_007411825.1"/>
</dbReference>
<keyword evidence="2" id="KW-0812">Transmembrane</keyword>
<dbReference type="PANTHER" id="PTHR31941:SF1">
    <property type="entry name" value="CYTOSKELETAL SIGNALING PROTEIN SLM1"/>
    <property type="match status" value="1"/>
</dbReference>
<protein>
    <recommendedName>
        <fullName evidence="3">SLM1/RGC1-like BAR-like domain-containing protein</fullName>
    </recommendedName>
</protein>
<feature type="domain" description="SLM1/RGC1-like BAR-like" evidence="3">
    <location>
        <begin position="483"/>
        <end position="645"/>
    </location>
</feature>
<evidence type="ECO:0000313" key="5">
    <source>
        <dbReference type="Proteomes" id="UP000001072"/>
    </source>
</evidence>
<feature type="compositionally biased region" description="Polar residues" evidence="1">
    <location>
        <begin position="288"/>
        <end position="299"/>
    </location>
</feature>